<gene>
    <name evidence="3" type="ORF">METZ01_LOCUS373535</name>
</gene>
<dbReference type="AlphaFoldDB" id="A0A382TGX7"/>
<feature type="transmembrane region" description="Helical" evidence="1">
    <location>
        <begin position="141"/>
        <end position="163"/>
    </location>
</feature>
<feature type="transmembrane region" description="Helical" evidence="1">
    <location>
        <begin position="271"/>
        <end position="293"/>
    </location>
</feature>
<evidence type="ECO:0000259" key="2">
    <source>
        <dbReference type="PROSITE" id="PS50850"/>
    </source>
</evidence>
<feature type="transmembrane region" description="Helical" evidence="1">
    <location>
        <begin position="169"/>
        <end position="191"/>
    </location>
</feature>
<dbReference type="SUPFAM" id="SSF103473">
    <property type="entry name" value="MFS general substrate transporter"/>
    <property type="match status" value="1"/>
</dbReference>
<dbReference type="InterPro" id="IPR011701">
    <property type="entry name" value="MFS"/>
</dbReference>
<feature type="transmembrane region" description="Helical" evidence="1">
    <location>
        <begin position="236"/>
        <end position="259"/>
    </location>
</feature>
<feature type="transmembrane region" description="Helical" evidence="1">
    <location>
        <begin position="81"/>
        <end position="98"/>
    </location>
</feature>
<sequence>VIERISKRIYYGWLIVAASGGTEFANAASAIGILTIFVNPFTEEFGWSRTEISAVTSLGAVLGASMAPFSGRLVDRIGSRWVLTLGGALVALACVYLASIHTLLGFYVGFTIVRISDQGLIKIGAAPTVGKWFQRYRGRAIALVFFSGSAGIMVMAPVVQLAISAWGWRAAWLLLAAVMAVLGVVPSFALIRRQPEDHGLVMDGSPGPVAADTSAVNRDENGNRWTLRQVVATPSFWLILVALFLASTAGSGVTLHLVPHLTQQGLSVGKAVGVISVMSTASAAGILVLGFLVERLPPRLLM</sequence>
<feature type="transmembrane region" description="Helical" evidence="1">
    <location>
        <begin position="50"/>
        <end position="69"/>
    </location>
</feature>
<dbReference type="PANTHER" id="PTHR11360">
    <property type="entry name" value="MONOCARBOXYLATE TRANSPORTER"/>
    <property type="match status" value="1"/>
</dbReference>
<reference evidence="3" key="1">
    <citation type="submission" date="2018-05" db="EMBL/GenBank/DDBJ databases">
        <authorList>
            <person name="Lanie J.A."/>
            <person name="Ng W.-L."/>
            <person name="Kazmierczak K.M."/>
            <person name="Andrzejewski T.M."/>
            <person name="Davidsen T.M."/>
            <person name="Wayne K.J."/>
            <person name="Tettelin H."/>
            <person name="Glass J.I."/>
            <person name="Rusch D."/>
            <person name="Podicherti R."/>
            <person name="Tsui H.-C.T."/>
            <person name="Winkler M.E."/>
        </authorList>
    </citation>
    <scope>NUCLEOTIDE SEQUENCE</scope>
</reference>
<proteinExistence type="predicted"/>
<feature type="transmembrane region" description="Helical" evidence="1">
    <location>
        <begin position="12"/>
        <end position="38"/>
    </location>
</feature>
<feature type="non-terminal residue" evidence="3">
    <location>
        <position position="1"/>
    </location>
</feature>
<feature type="non-terminal residue" evidence="3">
    <location>
        <position position="302"/>
    </location>
</feature>
<protein>
    <recommendedName>
        <fullName evidence="2">Major facilitator superfamily (MFS) profile domain-containing protein</fullName>
    </recommendedName>
</protein>
<dbReference type="InterPro" id="IPR020846">
    <property type="entry name" value="MFS_dom"/>
</dbReference>
<keyword evidence="1" id="KW-0472">Membrane</keyword>
<evidence type="ECO:0000313" key="3">
    <source>
        <dbReference type="EMBL" id="SVD20681.1"/>
    </source>
</evidence>
<dbReference type="InterPro" id="IPR036259">
    <property type="entry name" value="MFS_trans_sf"/>
</dbReference>
<dbReference type="Pfam" id="PF07690">
    <property type="entry name" value="MFS_1"/>
    <property type="match status" value="1"/>
</dbReference>
<keyword evidence="1" id="KW-0812">Transmembrane</keyword>
<keyword evidence="1" id="KW-1133">Transmembrane helix</keyword>
<evidence type="ECO:0000256" key="1">
    <source>
        <dbReference type="SAM" id="Phobius"/>
    </source>
</evidence>
<dbReference type="EMBL" id="UINC01136116">
    <property type="protein sequence ID" value="SVD20681.1"/>
    <property type="molecule type" value="Genomic_DNA"/>
</dbReference>
<dbReference type="InterPro" id="IPR050327">
    <property type="entry name" value="Proton-linked_MCT"/>
</dbReference>
<dbReference type="GO" id="GO:0022857">
    <property type="term" value="F:transmembrane transporter activity"/>
    <property type="evidence" value="ECO:0007669"/>
    <property type="project" value="InterPro"/>
</dbReference>
<dbReference type="PROSITE" id="PS50850">
    <property type="entry name" value="MFS"/>
    <property type="match status" value="1"/>
</dbReference>
<organism evidence="3">
    <name type="scientific">marine metagenome</name>
    <dbReference type="NCBI Taxonomy" id="408172"/>
    <lineage>
        <taxon>unclassified sequences</taxon>
        <taxon>metagenomes</taxon>
        <taxon>ecological metagenomes</taxon>
    </lineage>
</organism>
<feature type="domain" description="Major facilitator superfamily (MFS) profile" evidence="2">
    <location>
        <begin position="13"/>
        <end position="302"/>
    </location>
</feature>
<accession>A0A382TGX7</accession>
<dbReference type="Gene3D" id="1.20.1250.20">
    <property type="entry name" value="MFS general substrate transporter like domains"/>
    <property type="match status" value="1"/>
</dbReference>
<name>A0A382TGX7_9ZZZZ</name>